<dbReference type="AlphaFoldDB" id="A0A218WKZ6"/>
<feature type="chain" id="PRO_5044568975" evidence="7">
    <location>
        <begin position="30"/>
        <end position="523"/>
    </location>
</feature>
<dbReference type="InterPro" id="IPR017853">
    <property type="entry name" value="GH"/>
</dbReference>
<dbReference type="PANTHER" id="PTHR10353">
    <property type="entry name" value="GLYCOSYL HYDROLASE"/>
    <property type="match status" value="1"/>
</dbReference>
<evidence type="ECO:0000256" key="5">
    <source>
        <dbReference type="RuleBase" id="RU003690"/>
    </source>
</evidence>
<gene>
    <name evidence="11" type="primary">LOC116198756</name>
    <name evidence="8" type="ORF">CDL15_Pgr026564</name>
</gene>
<organism evidence="8 9">
    <name type="scientific">Punica granatum</name>
    <name type="common">Pomegranate</name>
    <dbReference type="NCBI Taxonomy" id="22663"/>
    <lineage>
        <taxon>Eukaryota</taxon>
        <taxon>Viridiplantae</taxon>
        <taxon>Streptophyta</taxon>
        <taxon>Embryophyta</taxon>
        <taxon>Tracheophyta</taxon>
        <taxon>Spermatophyta</taxon>
        <taxon>Magnoliopsida</taxon>
        <taxon>eudicotyledons</taxon>
        <taxon>Gunneridae</taxon>
        <taxon>Pentapetalae</taxon>
        <taxon>rosids</taxon>
        <taxon>malvids</taxon>
        <taxon>Myrtales</taxon>
        <taxon>Lythraceae</taxon>
        <taxon>Punica</taxon>
    </lineage>
</organism>
<dbReference type="PROSITE" id="PS00653">
    <property type="entry name" value="GLYCOSYL_HYDROL_F1_2"/>
    <property type="match status" value="1"/>
</dbReference>
<dbReference type="GO" id="GO:0005975">
    <property type="term" value="P:carbohydrate metabolic process"/>
    <property type="evidence" value="ECO:0007669"/>
    <property type="project" value="InterPro"/>
</dbReference>
<reference evidence="10" key="3">
    <citation type="journal article" date="2020" name="Plant Biotechnol. J.">
        <title>The pomegranate (Punica granatum L.) draft genome dissects genetic divergence between soft- and hard-seeded cultivars.</title>
        <authorList>
            <person name="Luo X."/>
            <person name="Li H."/>
            <person name="Wu Z."/>
            <person name="Yao W."/>
            <person name="Zhao P."/>
            <person name="Cao D."/>
            <person name="Yu H."/>
            <person name="Li K."/>
            <person name="Poudel K."/>
            <person name="Zhao D."/>
            <person name="Zhang F."/>
            <person name="Xia X."/>
            <person name="Chen L."/>
            <person name="Wang Q."/>
            <person name="Jing D."/>
            <person name="Cao S."/>
        </authorList>
    </citation>
    <scope>NUCLEOTIDE SEQUENCE [LARGE SCALE GENOMIC DNA]</scope>
</reference>
<dbReference type="InterPro" id="IPR001360">
    <property type="entry name" value="Glyco_hydro_1"/>
</dbReference>
<dbReference type="RefSeq" id="XP_031384844.1">
    <property type="nucleotide sequence ID" value="XM_031528984.1"/>
</dbReference>
<dbReference type="PROSITE" id="PS00572">
    <property type="entry name" value="GLYCOSYL_HYDROL_F1_1"/>
    <property type="match status" value="1"/>
</dbReference>
<keyword evidence="2 6" id="KW-0378">Hydrolase</keyword>
<evidence type="ECO:0000256" key="3">
    <source>
        <dbReference type="ARBA" id="ARBA00023295"/>
    </source>
</evidence>
<accession>A0A218WKZ6</accession>
<dbReference type="Proteomes" id="UP000197138">
    <property type="component" value="Unassembled WGS sequence"/>
</dbReference>
<feature type="active site" description="Nucleophile" evidence="4">
    <location>
        <position position="425"/>
    </location>
</feature>
<sequence length="523" mass="59939">MAPNSGMNLRLLVLLLLVLGLLNMKNVAGYGHPFFPKSYSTLSLKRSSFPPGFIFGVASSSYQYEGAANEDGRGPSIWDYFTHTYPEKIADRSNGDDAVNQYHKYKEDVGIMKDIGFDAYKMSISWPRILPNGKLSGGVNHEGIQYYNHLIDELLANGIEPYVTLFHWDLPQTLDDEYGGFLSPRVVDDYRDFVDVCFEEFGDRVKHWITINEPWTYSYGGYAIGDCAPGRCSAWQQLNCTGGDSGTEPYLVAHHLLLAHAAAVKLYKENYQASQNGSIGITLTTQWFEPYSDSVNDRNAALRAFDFVLGWFMDPLINGDYPYSMRSLVGRRLPRFTNEQSIMVKDSFDFIGMNYYTANYAQDAPRILIPSYTTDSCVYLTTERYGVPIGPPTAMSGLFVYPEGIWKLIMYIKNKYGNPLIFITENGLAESNNSTLPLEQQLYDPMRIKFHYSHLSYLLKAIKEGANVKGYFAWSFLDDFEWYNGYTIRFGVNYVDYQNELKRYPKYSTFWFKSFLERSSMWK</sequence>
<evidence type="ECO:0000256" key="7">
    <source>
        <dbReference type="SAM" id="SignalP"/>
    </source>
</evidence>
<dbReference type="OrthoDB" id="65569at2759"/>
<evidence type="ECO:0000256" key="4">
    <source>
        <dbReference type="PROSITE-ProRule" id="PRU10055"/>
    </source>
</evidence>
<keyword evidence="3 6" id="KW-0326">Glycosidase</keyword>
<dbReference type="PRINTS" id="PR00131">
    <property type="entry name" value="GLHYDRLASE1"/>
</dbReference>
<name>A0A218WKZ6_PUNGR</name>
<dbReference type="GeneID" id="116198756"/>
<dbReference type="SUPFAM" id="SSF51445">
    <property type="entry name" value="(Trans)glycosidases"/>
    <property type="match status" value="1"/>
</dbReference>
<dbReference type="InterPro" id="IPR033132">
    <property type="entry name" value="GH_1_N_CS"/>
</dbReference>
<dbReference type="Gene3D" id="3.20.20.80">
    <property type="entry name" value="Glycosidases"/>
    <property type="match status" value="1"/>
</dbReference>
<evidence type="ECO:0000313" key="10">
    <source>
        <dbReference type="Proteomes" id="UP000515151"/>
    </source>
</evidence>
<reference evidence="11" key="4">
    <citation type="submission" date="2025-04" db="UniProtKB">
        <authorList>
            <consortium name="RefSeq"/>
        </authorList>
    </citation>
    <scope>IDENTIFICATION</scope>
    <source>
        <tissue evidence="11">Leaf</tissue>
    </source>
</reference>
<evidence type="ECO:0000256" key="2">
    <source>
        <dbReference type="ARBA" id="ARBA00022801"/>
    </source>
</evidence>
<evidence type="ECO:0000256" key="6">
    <source>
        <dbReference type="RuleBase" id="RU004468"/>
    </source>
</evidence>
<protein>
    <submittedName>
        <fullName evidence="11">Beta-glucosidase 12-like isoform X1</fullName>
    </submittedName>
</protein>
<keyword evidence="7" id="KW-0732">Signal</keyword>
<proteinExistence type="inferred from homology"/>
<reference evidence="9" key="1">
    <citation type="journal article" date="2017" name="Plant J.">
        <title>The pomegranate (Punica granatum L.) genome and the genomics of punicalagin biosynthesis.</title>
        <authorList>
            <person name="Qin G."/>
            <person name="Xu C."/>
            <person name="Ming R."/>
            <person name="Tang H."/>
            <person name="Guyot R."/>
            <person name="Kramer E.M."/>
            <person name="Hu Y."/>
            <person name="Yi X."/>
            <person name="Qi Y."/>
            <person name="Xu X."/>
            <person name="Gao Z."/>
            <person name="Pan H."/>
            <person name="Jian J."/>
            <person name="Tian Y."/>
            <person name="Yue Z."/>
            <person name="Xu Y."/>
        </authorList>
    </citation>
    <scope>NUCLEOTIDE SEQUENCE [LARGE SCALE GENOMIC DNA]</scope>
    <source>
        <strain evidence="9">cv. Dabenzi</strain>
    </source>
</reference>
<dbReference type="InterPro" id="IPR018120">
    <property type="entry name" value="Glyco_hydro_1_AS"/>
</dbReference>
<evidence type="ECO:0000313" key="9">
    <source>
        <dbReference type="Proteomes" id="UP000197138"/>
    </source>
</evidence>
<dbReference type="Pfam" id="PF00232">
    <property type="entry name" value="Glyco_hydro_1"/>
    <property type="match status" value="1"/>
</dbReference>
<reference evidence="8" key="2">
    <citation type="submission" date="2017-06" db="EMBL/GenBank/DDBJ databases">
        <title>The pomegranate genome and the genomics of punicalagin biosynthesis.</title>
        <authorList>
            <person name="Xu C."/>
        </authorList>
    </citation>
    <scope>NUCLEOTIDE SEQUENCE [LARGE SCALE GENOMIC DNA]</scope>
    <source>
        <tissue evidence="8">Fresh leaf</tissue>
    </source>
</reference>
<dbReference type="Proteomes" id="UP000515151">
    <property type="component" value="Chromosome 3"/>
</dbReference>
<dbReference type="FunFam" id="3.20.20.80:FF:000020">
    <property type="entry name" value="Beta-glucosidase 12"/>
    <property type="match status" value="1"/>
</dbReference>
<dbReference type="PANTHER" id="PTHR10353:SF137">
    <property type="entry name" value="MYROSINASE 3-RELATED"/>
    <property type="match status" value="1"/>
</dbReference>
<evidence type="ECO:0000313" key="11">
    <source>
        <dbReference type="RefSeq" id="XP_031384844.1"/>
    </source>
</evidence>
<evidence type="ECO:0000256" key="1">
    <source>
        <dbReference type="ARBA" id="ARBA00010838"/>
    </source>
</evidence>
<dbReference type="GO" id="GO:0047782">
    <property type="term" value="F:coniferin beta-glucosidase activity"/>
    <property type="evidence" value="ECO:0007669"/>
    <property type="project" value="UniProtKB-ARBA"/>
</dbReference>
<dbReference type="EMBL" id="MTKT01003950">
    <property type="protein sequence ID" value="OWM73465.1"/>
    <property type="molecule type" value="Genomic_DNA"/>
</dbReference>
<comment type="similarity">
    <text evidence="1 5">Belongs to the glycosyl hydrolase 1 family.</text>
</comment>
<evidence type="ECO:0000313" key="8">
    <source>
        <dbReference type="EMBL" id="OWM73465.1"/>
    </source>
</evidence>
<feature type="signal peptide" evidence="7">
    <location>
        <begin position="1"/>
        <end position="29"/>
    </location>
</feature>
<keyword evidence="10" id="KW-1185">Reference proteome</keyword>